<dbReference type="PANTHER" id="PTHR28086">
    <property type="entry name" value="UPF0662 PROTEIN YPL260W"/>
    <property type="match status" value="1"/>
</dbReference>
<dbReference type="AlphaFoldDB" id="A0A9P6RMF6"/>
<organism evidence="1 2">
    <name type="scientific">Dissophora globulifera</name>
    <dbReference type="NCBI Taxonomy" id="979702"/>
    <lineage>
        <taxon>Eukaryota</taxon>
        <taxon>Fungi</taxon>
        <taxon>Fungi incertae sedis</taxon>
        <taxon>Mucoromycota</taxon>
        <taxon>Mortierellomycotina</taxon>
        <taxon>Mortierellomycetes</taxon>
        <taxon>Mortierellales</taxon>
        <taxon>Mortierellaceae</taxon>
        <taxon>Dissophora</taxon>
    </lineage>
</organism>
<dbReference type="EMBL" id="JAAAIP010000215">
    <property type="protein sequence ID" value="KAG0322312.1"/>
    <property type="molecule type" value="Genomic_DNA"/>
</dbReference>
<dbReference type="OrthoDB" id="2011986at2759"/>
<gene>
    <name evidence="1" type="ORF">BGZ99_003402</name>
</gene>
<sequence>MSSMSSTPTPDQIPIEEQPVLEALVSIKHRLTAIKKDRSRFIKTSAVMAHYDELSVQLQKLEEIRGAGNSTIWGYRNNVNNVLDEVFVILSLCFMAVGKTKESPATYVQLLTIKAD</sequence>
<comment type="caution">
    <text evidence="1">The sequence shown here is derived from an EMBL/GenBank/DDBJ whole genome shotgun (WGS) entry which is preliminary data.</text>
</comment>
<name>A0A9P6RMF6_9FUNG</name>
<evidence type="ECO:0000313" key="2">
    <source>
        <dbReference type="Proteomes" id="UP000738325"/>
    </source>
</evidence>
<keyword evidence="2" id="KW-1185">Reference proteome</keyword>
<proteinExistence type="predicted"/>
<evidence type="ECO:0000313" key="1">
    <source>
        <dbReference type="EMBL" id="KAG0322312.1"/>
    </source>
</evidence>
<accession>A0A9P6RMF6</accession>
<dbReference type="Proteomes" id="UP000738325">
    <property type="component" value="Unassembled WGS sequence"/>
</dbReference>
<protein>
    <submittedName>
        <fullName evidence="1">Uncharacterized protein</fullName>
    </submittedName>
</protein>
<dbReference type="GO" id="GO:0005737">
    <property type="term" value="C:cytoplasm"/>
    <property type="evidence" value="ECO:0007669"/>
    <property type="project" value="TreeGrafter"/>
</dbReference>
<dbReference type="PANTHER" id="PTHR28086:SF1">
    <property type="entry name" value="CU(2+) SUPPRESSING AND BLEOMYCIN SENSITIVE PROTEIN 1"/>
    <property type="match status" value="1"/>
</dbReference>
<reference evidence="1" key="1">
    <citation type="journal article" date="2020" name="Fungal Divers.">
        <title>Resolving the Mortierellaceae phylogeny through synthesis of multi-gene phylogenetics and phylogenomics.</title>
        <authorList>
            <person name="Vandepol N."/>
            <person name="Liber J."/>
            <person name="Desiro A."/>
            <person name="Na H."/>
            <person name="Kennedy M."/>
            <person name="Barry K."/>
            <person name="Grigoriev I.V."/>
            <person name="Miller A.N."/>
            <person name="O'Donnell K."/>
            <person name="Stajich J.E."/>
            <person name="Bonito G."/>
        </authorList>
    </citation>
    <scope>NUCLEOTIDE SEQUENCE</scope>
    <source>
        <strain evidence="1">REB-010B</strain>
    </source>
</reference>
<dbReference type="GO" id="GO:0005634">
    <property type="term" value="C:nucleus"/>
    <property type="evidence" value="ECO:0007669"/>
    <property type="project" value="TreeGrafter"/>
</dbReference>
<dbReference type="InterPro" id="IPR018810">
    <property type="entry name" value="UPF0662"/>
</dbReference>